<comment type="subcellular location">
    <subcellularLocation>
        <location evidence="1">Nucleus</location>
    </subcellularLocation>
</comment>
<keyword evidence="2" id="KW-0539">Nucleus</keyword>
<feature type="compositionally biased region" description="Pro residues" evidence="3">
    <location>
        <begin position="265"/>
        <end position="276"/>
    </location>
</feature>
<dbReference type="PANTHER" id="PTHR23010:SF1">
    <property type="entry name" value="MIDNOLIN"/>
    <property type="match status" value="1"/>
</dbReference>
<sequence length="523" mass="56363">MMNKKESESSSVIQEDLSKSTSTPHPLDMISVTVAPFTGGPFLLRINKRDSVEELKKAVAKKLKVLKDRICLLYRESQLSEGSLEDNYVSDGARITLLPRAETGLLAQKPEQSVMQALESLNDSQVNDFLSGKAPLNLTMRLGDHMMLIQLQLSTVNAAAAAAAAASVNNKRSRSSLDSRWSQPSTNYRPKLDTRALAEASKNLTQTLKQLSSEVLTNKQQPGAESDEIPTKRPRMSSHQPQQQQQTQQQNNNSTTIPSSSTTSPPTPQSNHPYPPNNSNSSNNVTANKPQTSSSSSSSSSTSSKSHSKNGGAIIESMHHHGKGVYSGTFSGTLNPALQDKNGQPKRDITTIIHILNDLLCAQYKNYNSNSAAASVSARKTNNSSTNNSGTNGSTTSNGNASAEPKKNSQSANSTAESTHRSTMEQLQVTRDKMEQLRRVMEERKARRRARREARAAPYSTSWSVRSSEENNVVSGGDNVGESPSASSSIMNPPSSNAGNGSSTNSAAAPKDSQLFEPETVTV</sequence>
<dbReference type="SUPFAM" id="SSF54236">
    <property type="entry name" value="Ubiquitin-like"/>
    <property type="match status" value="1"/>
</dbReference>
<dbReference type="Gene3D" id="3.10.20.90">
    <property type="entry name" value="Phosphatidylinositol 3-kinase Catalytic Subunit, Chain A, domain 1"/>
    <property type="match status" value="1"/>
</dbReference>
<feature type="region of interest" description="Disordered" evidence="3">
    <location>
        <begin position="378"/>
        <end position="523"/>
    </location>
</feature>
<dbReference type="PROSITE" id="PS50053">
    <property type="entry name" value="UBIQUITIN_2"/>
    <property type="match status" value="1"/>
</dbReference>
<dbReference type="GO" id="GO:0005634">
    <property type="term" value="C:nucleus"/>
    <property type="evidence" value="ECO:0007669"/>
    <property type="project" value="UniProtKB-SubCell"/>
</dbReference>
<dbReference type="SMART" id="SM00213">
    <property type="entry name" value="UBQ"/>
    <property type="match status" value="1"/>
</dbReference>
<evidence type="ECO:0000259" key="4">
    <source>
        <dbReference type="PROSITE" id="PS50053"/>
    </source>
</evidence>
<dbReference type="InterPro" id="IPR000626">
    <property type="entry name" value="Ubiquitin-like_dom"/>
</dbReference>
<feature type="region of interest" description="Disordered" evidence="3">
    <location>
        <begin position="1"/>
        <end position="25"/>
    </location>
</feature>
<proteinExistence type="predicted"/>
<reference evidence="5" key="1">
    <citation type="submission" date="2014-05" db="EMBL/GenBank/DDBJ databases">
        <authorList>
            <person name="Chronopoulou M."/>
        </authorList>
    </citation>
    <scope>NUCLEOTIDE SEQUENCE</scope>
    <source>
        <tissue evidence="5">Whole organism</tissue>
    </source>
</reference>
<accession>A0A0K2TBN9</accession>
<dbReference type="EMBL" id="HACA01005490">
    <property type="protein sequence ID" value="CDW22851.1"/>
    <property type="molecule type" value="Transcribed_RNA"/>
</dbReference>
<organism evidence="5">
    <name type="scientific">Lepeophtheirus salmonis</name>
    <name type="common">Salmon louse</name>
    <name type="synonym">Caligus salmonis</name>
    <dbReference type="NCBI Taxonomy" id="72036"/>
    <lineage>
        <taxon>Eukaryota</taxon>
        <taxon>Metazoa</taxon>
        <taxon>Ecdysozoa</taxon>
        <taxon>Arthropoda</taxon>
        <taxon>Crustacea</taxon>
        <taxon>Multicrustacea</taxon>
        <taxon>Hexanauplia</taxon>
        <taxon>Copepoda</taxon>
        <taxon>Siphonostomatoida</taxon>
        <taxon>Caligidae</taxon>
        <taxon>Lepeophtheirus</taxon>
    </lineage>
</organism>
<feature type="compositionally biased region" description="Low complexity" evidence="3">
    <location>
        <begin position="378"/>
        <end position="400"/>
    </location>
</feature>
<dbReference type="InterPro" id="IPR029071">
    <property type="entry name" value="Ubiquitin-like_domsf"/>
</dbReference>
<evidence type="ECO:0000313" key="5">
    <source>
        <dbReference type="EMBL" id="CDW22851.1"/>
    </source>
</evidence>
<feature type="compositionally biased region" description="Polar residues" evidence="3">
    <location>
        <begin position="176"/>
        <end position="188"/>
    </location>
</feature>
<dbReference type="OrthoDB" id="1916003at2759"/>
<feature type="region of interest" description="Disordered" evidence="3">
    <location>
        <begin position="168"/>
        <end position="193"/>
    </location>
</feature>
<feature type="compositionally biased region" description="Low complexity" evidence="3">
    <location>
        <begin position="483"/>
        <end position="510"/>
    </location>
</feature>
<dbReference type="AlphaFoldDB" id="A0A0K2TBN9"/>
<feature type="compositionally biased region" description="Basic and acidic residues" evidence="3">
    <location>
        <begin position="430"/>
        <end position="445"/>
    </location>
</feature>
<feature type="compositionally biased region" description="Polar residues" evidence="3">
    <location>
        <begin position="408"/>
        <end position="417"/>
    </location>
</feature>
<feature type="domain" description="Ubiquitin-like" evidence="4">
    <location>
        <begin position="30"/>
        <end position="104"/>
    </location>
</feature>
<feature type="compositionally biased region" description="Polar residues" evidence="3">
    <location>
        <begin position="213"/>
        <end position="223"/>
    </location>
</feature>
<evidence type="ECO:0000256" key="2">
    <source>
        <dbReference type="ARBA" id="ARBA00023242"/>
    </source>
</evidence>
<dbReference type="PANTHER" id="PTHR23010">
    <property type="entry name" value="MIDNOLIN"/>
    <property type="match status" value="1"/>
</dbReference>
<protein>
    <submittedName>
        <fullName evidence="5">Putative LOC100646570 [Bombus terrestris]</fullName>
    </submittedName>
</protein>
<evidence type="ECO:0000256" key="1">
    <source>
        <dbReference type="ARBA" id="ARBA00004123"/>
    </source>
</evidence>
<dbReference type="InterPro" id="IPR039336">
    <property type="entry name" value="Midnolin"/>
</dbReference>
<evidence type="ECO:0000256" key="3">
    <source>
        <dbReference type="SAM" id="MobiDB-lite"/>
    </source>
</evidence>
<feature type="compositionally biased region" description="Polar residues" evidence="3">
    <location>
        <begin position="9"/>
        <end position="24"/>
    </location>
</feature>
<name>A0A0K2TBN9_LEPSM</name>
<feature type="region of interest" description="Disordered" evidence="3">
    <location>
        <begin position="213"/>
        <end position="311"/>
    </location>
</feature>
<feature type="compositionally biased region" description="Low complexity" evidence="3">
    <location>
        <begin position="462"/>
        <end position="475"/>
    </location>
</feature>
<feature type="compositionally biased region" description="Low complexity" evidence="3">
    <location>
        <begin position="237"/>
        <end position="264"/>
    </location>
</feature>
<feature type="compositionally biased region" description="Low complexity" evidence="3">
    <location>
        <begin position="292"/>
        <end position="305"/>
    </location>
</feature>